<proteinExistence type="inferred from homology"/>
<dbReference type="InterPro" id="IPR001752">
    <property type="entry name" value="Kinesin_motor_dom"/>
</dbReference>
<keyword evidence="4 5" id="KW-0505">Motor protein</keyword>
<comment type="similarity">
    <text evidence="5">Belongs to the TRAFAC class myosin-kinesin ATPase superfamily. Kinesin family.</text>
</comment>
<feature type="region of interest" description="Disordered" evidence="7">
    <location>
        <begin position="794"/>
        <end position="820"/>
    </location>
</feature>
<dbReference type="Gene3D" id="3.40.850.10">
    <property type="entry name" value="Kinesin motor domain"/>
    <property type="match status" value="1"/>
</dbReference>
<evidence type="ECO:0000256" key="7">
    <source>
        <dbReference type="SAM" id="MobiDB-lite"/>
    </source>
</evidence>
<evidence type="ECO:0000313" key="9">
    <source>
        <dbReference type="EMBL" id="KAF5309599.1"/>
    </source>
</evidence>
<dbReference type="OrthoDB" id="3176171at2759"/>
<dbReference type="InterPro" id="IPR027417">
    <property type="entry name" value="P-loop_NTPase"/>
</dbReference>
<dbReference type="EMBL" id="JAACJK010000235">
    <property type="protein sequence ID" value="KAF5309599.1"/>
    <property type="molecule type" value="Genomic_DNA"/>
</dbReference>
<dbReference type="InterPro" id="IPR019821">
    <property type="entry name" value="Kinesin_motor_CS"/>
</dbReference>
<evidence type="ECO:0000313" key="10">
    <source>
        <dbReference type="Proteomes" id="UP000541558"/>
    </source>
</evidence>
<accession>A0A8H5ERF2</accession>
<name>A0A8H5ERF2_9AGAR</name>
<dbReference type="PROSITE" id="PS00411">
    <property type="entry name" value="KINESIN_MOTOR_1"/>
    <property type="match status" value="1"/>
</dbReference>
<gene>
    <name evidence="9" type="ORF">D9611_013963</name>
</gene>
<dbReference type="PANTHER" id="PTHR47968:SF75">
    <property type="entry name" value="CENTROMERE-ASSOCIATED PROTEIN E"/>
    <property type="match status" value="1"/>
</dbReference>
<keyword evidence="1 5" id="KW-0547">Nucleotide-binding</keyword>
<evidence type="ECO:0000256" key="3">
    <source>
        <dbReference type="ARBA" id="ARBA00023054"/>
    </source>
</evidence>
<evidence type="ECO:0000259" key="8">
    <source>
        <dbReference type="PROSITE" id="PS50067"/>
    </source>
</evidence>
<feature type="region of interest" description="Disordered" evidence="7">
    <location>
        <begin position="374"/>
        <end position="430"/>
    </location>
</feature>
<evidence type="ECO:0000256" key="6">
    <source>
        <dbReference type="SAM" id="Coils"/>
    </source>
</evidence>
<keyword evidence="10" id="KW-1185">Reference proteome</keyword>
<dbReference type="PROSITE" id="PS50067">
    <property type="entry name" value="KINESIN_MOTOR_2"/>
    <property type="match status" value="1"/>
</dbReference>
<dbReference type="PANTHER" id="PTHR47968">
    <property type="entry name" value="CENTROMERE PROTEIN E"/>
    <property type="match status" value="1"/>
</dbReference>
<keyword evidence="3 6" id="KW-0175">Coiled coil</keyword>
<dbReference type="Pfam" id="PF00225">
    <property type="entry name" value="Kinesin"/>
    <property type="match status" value="2"/>
</dbReference>
<feature type="coiled-coil region" evidence="6">
    <location>
        <begin position="539"/>
        <end position="573"/>
    </location>
</feature>
<dbReference type="InterPro" id="IPR027640">
    <property type="entry name" value="Kinesin-like_fam"/>
</dbReference>
<organism evidence="9 10">
    <name type="scientific">Ephemerocybe angulata</name>
    <dbReference type="NCBI Taxonomy" id="980116"/>
    <lineage>
        <taxon>Eukaryota</taxon>
        <taxon>Fungi</taxon>
        <taxon>Dikarya</taxon>
        <taxon>Basidiomycota</taxon>
        <taxon>Agaricomycotina</taxon>
        <taxon>Agaricomycetes</taxon>
        <taxon>Agaricomycetidae</taxon>
        <taxon>Agaricales</taxon>
        <taxon>Agaricineae</taxon>
        <taxon>Psathyrellaceae</taxon>
        <taxon>Ephemerocybe</taxon>
    </lineage>
</organism>
<reference evidence="9 10" key="1">
    <citation type="journal article" date="2020" name="ISME J.">
        <title>Uncovering the hidden diversity of litter-decomposition mechanisms in mushroom-forming fungi.</title>
        <authorList>
            <person name="Floudas D."/>
            <person name="Bentzer J."/>
            <person name="Ahren D."/>
            <person name="Johansson T."/>
            <person name="Persson P."/>
            <person name="Tunlid A."/>
        </authorList>
    </citation>
    <scope>NUCLEOTIDE SEQUENCE [LARGE SCALE GENOMIC DNA]</scope>
    <source>
        <strain evidence="9 10">CBS 175.51</strain>
    </source>
</reference>
<dbReference type="PRINTS" id="PR00380">
    <property type="entry name" value="KINESINHEAVY"/>
</dbReference>
<evidence type="ECO:0000256" key="2">
    <source>
        <dbReference type="ARBA" id="ARBA00022840"/>
    </source>
</evidence>
<protein>
    <recommendedName>
        <fullName evidence="8">Kinesin motor domain-containing protein</fullName>
    </recommendedName>
</protein>
<evidence type="ECO:0000256" key="5">
    <source>
        <dbReference type="PROSITE-ProRule" id="PRU00283"/>
    </source>
</evidence>
<evidence type="ECO:0000256" key="4">
    <source>
        <dbReference type="ARBA" id="ARBA00023175"/>
    </source>
</evidence>
<evidence type="ECO:0000256" key="1">
    <source>
        <dbReference type="ARBA" id="ARBA00022741"/>
    </source>
</evidence>
<feature type="compositionally biased region" description="Low complexity" evidence="7">
    <location>
        <begin position="29"/>
        <end position="38"/>
    </location>
</feature>
<dbReference type="GO" id="GO:0005524">
    <property type="term" value="F:ATP binding"/>
    <property type="evidence" value="ECO:0007669"/>
    <property type="project" value="UniProtKB-UniRule"/>
</dbReference>
<sequence length="1418" mass="152699">MNASKKSDKSIFPSTPARTPLFTPKRAPSVSSVSSTSSLDSRKAPATPLLTANKKIKAPLSVESRRNHVQKPKSTLAPIPSTPTRSNGGNSRPRTPISPRKGGAESPMLMPAASEMDVSNVDPESVLVDFETVEPGDVSGEIDEAWLKTALQDHGKDDKVMVSVRIRPTDQHNAWIPVQSEGGIKLDPNYAKSTTATSTTSFNFDAVLTGTPNKPIYTTVARSHVHAAMDGYNAVIFAYGQTASGKTFTLSGNVDEPGIIPRSMKDVFGFIKRTPTREYLLRCSYLEIYNENIHDLLAPPSTAAANPVQIQGGNGSDLILTPLREEVITSLKGVKEVLKRGESNRRTACTDWNDRSSRSHSVFRLVIESRERGSGAAYEEDEALSTGRATTPNPMNGRHTPGLGGRQTPGLSGRNTPGLGGPKLQARGGRSVQTSVLSLIDLAGSEKATSDKERTREGKYINTSLLTLGTVIGTLADNSAKKKTDHVPFRNSKLTRLLQPSLSGNARISVICTINPDPSAIAESTSTLLFAKRIKNVKLNAQKKEVVDTDALIERYRKEIEDLKNRLAEREAEPVRNRRLSAREQIDESKAMKDLNGRIQQLTKLILTSQTVDDNKGDDSRPTSPSKLDFDMSPYQLKEELLAARNQLETQATQILSLEAALTARPPLPADAPEEEKARVIAEQAKTIRELEFVVAGYEENLGEPLRAVREDVEAEWRGKLEEEVRKREEKERWAGELVKQLEKEKAMRVKMEVERKALAAAGGASAAFKERQEMKQSGKVSAIDSGSFASHLFSHRKSGDEGSGGRAGGLNDVSNGGGQQHNISIVVEQCTGASESPMRMPEALRGQPSLMEQPMLEGPGEEEADLSFDELEVEHQLLAMSVRGMPVPSMNTANRWKVANAGAGGKGRVDVFGDKENVPVAGQVGPVPHKGFWGWVSGLAGFRHRGDFSVVLGDETSSGPSTSFCLLYAALGSLAAPTVSVVSNTELDPRGVYFVSYDGLVNVNSFQLSGVLTHGNFQYAAWYTSSRYAILARRPLGNGSWTTLQLPRQLSVSDSHNVISLGVSPADGKIHVAMDCHSTPVYYTSSEAGLATSGASWVASRFGAITTTLGGLGLGSTVTYPQFVITPDNLLQFVYRSGVSGNGATQLAEYRNGAWSNVGSWASASGTYTSPNGAKSTARNLYINGFTYRNGRAHVTGTWREQAGGVSCNGGGLTNHDTVYIYSEDKGRTWKNSAGSNIGTSGSNPVNVNTGGIIVDSLDSNHGLMNQESQDVDSAGQIHAIISYVPGRFTQCVTSYAKDRTSYARAFHVYRSSNGTFTKMEIPFAVNSVGRSQIVMDANDNAYVVLPFVRIATASKASGWTDWTIAYDGVAQGLNAFGEVTVDRAGVAGGVLSVLYQVNSSGTTPSSVRLLDIKLNG</sequence>
<feature type="region of interest" description="Disordered" evidence="7">
    <location>
        <begin position="610"/>
        <end position="631"/>
    </location>
</feature>
<feature type="domain" description="Kinesin motor" evidence="8">
    <location>
        <begin position="159"/>
        <end position="537"/>
    </location>
</feature>
<dbReference type="SMART" id="SM00129">
    <property type="entry name" value="KISc"/>
    <property type="match status" value="1"/>
</dbReference>
<dbReference type="SUPFAM" id="SSF52540">
    <property type="entry name" value="P-loop containing nucleoside triphosphate hydrolases"/>
    <property type="match status" value="1"/>
</dbReference>
<keyword evidence="2 5" id="KW-0067">ATP-binding</keyword>
<dbReference type="Pfam" id="PF15892">
    <property type="entry name" value="BNR_4"/>
    <property type="match status" value="1"/>
</dbReference>
<dbReference type="GO" id="GO:0008017">
    <property type="term" value="F:microtubule binding"/>
    <property type="evidence" value="ECO:0007669"/>
    <property type="project" value="InterPro"/>
</dbReference>
<dbReference type="InterPro" id="IPR036961">
    <property type="entry name" value="Kinesin_motor_dom_sf"/>
</dbReference>
<dbReference type="Proteomes" id="UP000541558">
    <property type="component" value="Unassembled WGS sequence"/>
</dbReference>
<dbReference type="GO" id="GO:0007018">
    <property type="term" value="P:microtubule-based movement"/>
    <property type="evidence" value="ECO:0007669"/>
    <property type="project" value="InterPro"/>
</dbReference>
<feature type="binding site" evidence="5">
    <location>
        <begin position="240"/>
        <end position="247"/>
    </location>
    <ligand>
        <name>ATP</name>
        <dbReference type="ChEBI" id="CHEBI:30616"/>
    </ligand>
</feature>
<comment type="caution">
    <text evidence="9">The sequence shown here is derived from an EMBL/GenBank/DDBJ whole genome shotgun (WGS) entry which is preliminary data.</text>
</comment>
<feature type="compositionally biased region" description="Polar residues" evidence="7">
    <location>
        <begin position="82"/>
        <end position="93"/>
    </location>
</feature>
<feature type="region of interest" description="Disordered" evidence="7">
    <location>
        <begin position="1"/>
        <end position="106"/>
    </location>
</feature>
<dbReference type="GO" id="GO:0003777">
    <property type="term" value="F:microtubule motor activity"/>
    <property type="evidence" value="ECO:0007669"/>
    <property type="project" value="InterPro"/>
</dbReference>